<dbReference type="SUPFAM" id="SSF48452">
    <property type="entry name" value="TPR-like"/>
    <property type="match status" value="1"/>
</dbReference>
<evidence type="ECO:0000313" key="8">
    <source>
        <dbReference type="Proteomes" id="UP001209540"/>
    </source>
</evidence>
<evidence type="ECO:0000256" key="1">
    <source>
        <dbReference type="ARBA" id="ARBA00004123"/>
    </source>
</evidence>
<comment type="caution">
    <text evidence="7">The sequence shown here is derived from an EMBL/GenBank/DDBJ whole genome shotgun (WGS) entry which is preliminary data.</text>
</comment>
<feature type="compositionally biased region" description="Low complexity" evidence="6">
    <location>
        <begin position="686"/>
        <end position="701"/>
    </location>
</feature>
<organism evidence="7 8">
    <name type="scientific">Phascolomyces articulosus</name>
    <dbReference type="NCBI Taxonomy" id="60185"/>
    <lineage>
        <taxon>Eukaryota</taxon>
        <taxon>Fungi</taxon>
        <taxon>Fungi incertae sedis</taxon>
        <taxon>Mucoromycota</taxon>
        <taxon>Mucoromycotina</taxon>
        <taxon>Mucoromycetes</taxon>
        <taxon>Mucorales</taxon>
        <taxon>Lichtheimiaceae</taxon>
        <taxon>Phascolomyces</taxon>
    </lineage>
</organism>
<proteinExistence type="predicted"/>
<dbReference type="GO" id="GO:0006397">
    <property type="term" value="P:mRNA processing"/>
    <property type="evidence" value="ECO:0007669"/>
    <property type="project" value="UniProtKB-KW"/>
</dbReference>
<evidence type="ECO:0000256" key="3">
    <source>
        <dbReference type="ARBA" id="ARBA00022737"/>
    </source>
</evidence>
<dbReference type="AlphaFoldDB" id="A0AAD5PFH3"/>
<evidence type="ECO:0000256" key="4">
    <source>
        <dbReference type="ARBA" id="ARBA00023187"/>
    </source>
</evidence>
<keyword evidence="4" id="KW-0508">mRNA splicing</keyword>
<keyword evidence="8" id="KW-1185">Reference proteome</keyword>
<keyword evidence="5" id="KW-0539">Nucleus</keyword>
<comment type="subcellular location">
    <subcellularLocation>
        <location evidence="1">Nucleus</location>
    </subcellularLocation>
</comment>
<reference evidence="7" key="2">
    <citation type="submission" date="2023-02" db="EMBL/GenBank/DDBJ databases">
        <authorList>
            <consortium name="DOE Joint Genome Institute"/>
            <person name="Mondo S.J."/>
            <person name="Chang Y."/>
            <person name="Wang Y."/>
            <person name="Ahrendt S."/>
            <person name="Andreopoulos W."/>
            <person name="Barry K."/>
            <person name="Beard J."/>
            <person name="Benny G.L."/>
            <person name="Blankenship S."/>
            <person name="Bonito G."/>
            <person name="Cuomo C."/>
            <person name="Desiro A."/>
            <person name="Gervers K.A."/>
            <person name="Hundley H."/>
            <person name="Kuo A."/>
            <person name="LaButti K."/>
            <person name="Lang B.F."/>
            <person name="Lipzen A."/>
            <person name="O'Donnell K."/>
            <person name="Pangilinan J."/>
            <person name="Reynolds N."/>
            <person name="Sandor L."/>
            <person name="Smith M.W."/>
            <person name="Tsang A."/>
            <person name="Grigoriev I.V."/>
            <person name="Stajich J.E."/>
            <person name="Spatafora J.W."/>
        </authorList>
    </citation>
    <scope>NUCLEOTIDE SEQUENCE</scope>
    <source>
        <strain evidence="7">RSA 2281</strain>
    </source>
</reference>
<dbReference type="GO" id="GO:0005634">
    <property type="term" value="C:nucleus"/>
    <property type="evidence" value="ECO:0007669"/>
    <property type="project" value="UniProtKB-SubCell"/>
</dbReference>
<dbReference type="InterPro" id="IPR011990">
    <property type="entry name" value="TPR-like_helical_dom_sf"/>
</dbReference>
<dbReference type="PANTHER" id="PTHR17204">
    <property type="entry name" value="PRE-MRNA PROCESSING PROTEIN PRP39-RELATED"/>
    <property type="match status" value="1"/>
</dbReference>
<evidence type="ECO:0000256" key="5">
    <source>
        <dbReference type="ARBA" id="ARBA00023242"/>
    </source>
</evidence>
<dbReference type="EMBL" id="JAIXMP010000010">
    <property type="protein sequence ID" value="KAI9266585.1"/>
    <property type="molecule type" value="Genomic_DNA"/>
</dbReference>
<dbReference type="GO" id="GO:0008380">
    <property type="term" value="P:RNA splicing"/>
    <property type="evidence" value="ECO:0007669"/>
    <property type="project" value="UniProtKB-KW"/>
</dbReference>
<protein>
    <recommendedName>
        <fullName evidence="9">Squamous cell carcinoma antigen recognized by T-cells 3</fullName>
    </recommendedName>
</protein>
<keyword evidence="2" id="KW-0507">mRNA processing</keyword>
<name>A0AAD5PFH3_9FUNG</name>
<evidence type="ECO:0000256" key="2">
    <source>
        <dbReference type="ARBA" id="ARBA00022664"/>
    </source>
</evidence>
<keyword evidence="3" id="KW-0677">Repeat</keyword>
<feature type="compositionally biased region" description="Low complexity" evidence="6">
    <location>
        <begin position="1"/>
        <end position="21"/>
    </location>
</feature>
<evidence type="ECO:0008006" key="9">
    <source>
        <dbReference type="Google" id="ProtNLM"/>
    </source>
</evidence>
<dbReference type="Proteomes" id="UP001209540">
    <property type="component" value="Unassembled WGS sequence"/>
</dbReference>
<gene>
    <name evidence="7" type="ORF">BDA99DRAFT_506099</name>
</gene>
<dbReference type="Gene3D" id="1.25.40.10">
    <property type="entry name" value="Tetratricopeptide repeat domain"/>
    <property type="match status" value="2"/>
</dbReference>
<feature type="compositionally biased region" description="Basic residues" evidence="6">
    <location>
        <begin position="703"/>
        <end position="713"/>
    </location>
</feature>
<evidence type="ECO:0000256" key="6">
    <source>
        <dbReference type="SAM" id="MobiDB-lite"/>
    </source>
</evidence>
<dbReference type="PANTHER" id="PTHR17204:SF25">
    <property type="entry name" value="RRM DOMAIN-CONTAINING PROTEIN"/>
    <property type="match status" value="1"/>
</dbReference>
<dbReference type="SMART" id="SM00386">
    <property type="entry name" value="HAT"/>
    <property type="match status" value="4"/>
</dbReference>
<sequence>MDSETTQSPTEEQQQQSPLPQNESEMTVDQDNTEPGAWEVTKGSRSPKTKTPAVELSEEQQNEQTLEALDELTKIMEELAQDETRYDLHVRLIELLQQMNMEDELEQARKKMHDIYPLTEAMWLAWLEDAKKKADTENGDDYVRGLFEDAFGDYFSIAIWESFVDYILNKFNNQWDNDVAVQQTRDDLLRACKATEHHISKSQIIWNKLIDFETHDFKKNDEDENMEKDIDPEQLERIKQLYRDRLDTLHTSCEQTFNDYSTFNTKHDNENYEANMIKGNKLYSKVKAAVDARDQFELKLEQSNNALETFYEYIGSERTINDRFSLNLTCNLYERAITIYCTDVQLWDNYISFLLEHARFPILLVSVSRRSIRNCPWSGTLWAHYARSLEANNSDKEVIIAVFDAALQDKNLMSSLEDMVTLFRAKCDYLRRDIDWSEPSEDDEVDLRLAFEEALVYLDEQFPKTPDPYFRIERYYAFVESNLLDNETKAREIWENRVIRKLGRHTDAWLAYIEFERSCGNINKCQSLYKRAIQKNVDDPQRLTNAWLTLEHEIGSLDTLQDALVKVKQKENVLVHQWQEQIAYMEIKKEKDEEKMIKQKKAKAQHRLQSKARQKERRAQQYQASKQEEVVQKDSDGFKIPVSPRKRRASSTSDEGAPTPTIVKKTKTDHDDTEAAQQKETIETKGQSSSSTSGDRSNSNRGGRGRGRGRGRGKFGLGFNPRKSRTTEQEQPTQPTETAPKTQDDFRAMLLKKK</sequence>
<feature type="region of interest" description="Disordered" evidence="6">
    <location>
        <begin position="595"/>
        <end position="754"/>
    </location>
</feature>
<accession>A0AAD5PFH3</accession>
<dbReference type="InterPro" id="IPR003107">
    <property type="entry name" value="HAT"/>
</dbReference>
<feature type="compositionally biased region" description="Low complexity" evidence="6">
    <location>
        <begin position="729"/>
        <end position="741"/>
    </location>
</feature>
<feature type="compositionally biased region" description="Basic residues" evidence="6">
    <location>
        <begin position="598"/>
        <end position="616"/>
    </location>
</feature>
<feature type="region of interest" description="Disordered" evidence="6">
    <location>
        <begin position="1"/>
        <end position="63"/>
    </location>
</feature>
<reference evidence="7" key="1">
    <citation type="journal article" date="2022" name="IScience">
        <title>Evolution of zygomycete secretomes and the origins of terrestrial fungal ecologies.</title>
        <authorList>
            <person name="Chang Y."/>
            <person name="Wang Y."/>
            <person name="Mondo S."/>
            <person name="Ahrendt S."/>
            <person name="Andreopoulos W."/>
            <person name="Barry K."/>
            <person name="Beard J."/>
            <person name="Benny G.L."/>
            <person name="Blankenship S."/>
            <person name="Bonito G."/>
            <person name="Cuomo C."/>
            <person name="Desiro A."/>
            <person name="Gervers K.A."/>
            <person name="Hundley H."/>
            <person name="Kuo A."/>
            <person name="LaButti K."/>
            <person name="Lang B.F."/>
            <person name="Lipzen A."/>
            <person name="O'Donnell K."/>
            <person name="Pangilinan J."/>
            <person name="Reynolds N."/>
            <person name="Sandor L."/>
            <person name="Smith M.E."/>
            <person name="Tsang A."/>
            <person name="Grigoriev I.V."/>
            <person name="Stajich J.E."/>
            <person name="Spatafora J.W."/>
        </authorList>
    </citation>
    <scope>NUCLEOTIDE SEQUENCE</scope>
    <source>
        <strain evidence="7">RSA 2281</strain>
    </source>
</reference>
<feature type="compositionally biased region" description="Basic and acidic residues" evidence="6">
    <location>
        <begin position="626"/>
        <end position="637"/>
    </location>
</feature>
<evidence type="ECO:0000313" key="7">
    <source>
        <dbReference type="EMBL" id="KAI9266585.1"/>
    </source>
</evidence>